<dbReference type="OrthoDB" id="4175486at2"/>
<sequence length="302" mass="34025">MPRKSSAAHQVTLTDDDMAILDWIARFSYMTSPQIARVLGRSLRPIYTRITKLEEAGLLRKVAWMIHRPSLIVPTSRGITAAGYVNHQDGRNRPDLAVPQVKPSMVPHTIWISDLAVTYYLMGHRVISEREISRLEVRGRRPEDYLHPLQYAAWHDPDRAAPYVPDLVVVPNDPANPYGAHQPNRRPGFLSPQEPFTTLSSEPIVDPDTDYTYTWADIVPLIPSAGLPVAIEVELSQKPYRNYLDLVTKYQRTGHLAGTVWFTHKPSIANALTRAATDAGSTDDRHRVAELVPWQEGMEAVL</sequence>
<dbReference type="Gene3D" id="1.10.10.10">
    <property type="entry name" value="Winged helix-like DNA-binding domain superfamily/Winged helix DNA-binding domain"/>
    <property type="match status" value="1"/>
</dbReference>
<organism evidence="1 2">
    <name type="scientific">Mangrovactinospora gilvigrisea</name>
    <dbReference type="NCBI Taxonomy" id="1428644"/>
    <lineage>
        <taxon>Bacteria</taxon>
        <taxon>Bacillati</taxon>
        <taxon>Actinomycetota</taxon>
        <taxon>Actinomycetes</taxon>
        <taxon>Kitasatosporales</taxon>
        <taxon>Streptomycetaceae</taxon>
        <taxon>Mangrovactinospora</taxon>
    </lineage>
</organism>
<evidence type="ECO:0000313" key="1">
    <source>
        <dbReference type="EMBL" id="OIV37999.1"/>
    </source>
</evidence>
<keyword evidence="2" id="KW-1185">Reference proteome</keyword>
<dbReference type="Proteomes" id="UP000243342">
    <property type="component" value="Unassembled WGS sequence"/>
</dbReference>
<dbReference type="SUPFAM" id="SSF46785">
    <property type="entry name" value="Winged helix' DNA-binding domain"/>
    <property type="match status" value="1"/>
</dbReference>
<dbReference type="InterPro" id="IPR036388">
    <property type="entry name" value="WH-like_DNA-bd_sf"/>
</dbReference>
<dbReference type="InterPro" id="IPR036390">
    <property type="entry name" value="WH_DNA-bd_sf"/>
</dbReference>
<comment type="caution">
    <text evidence="1">The sequence shown here is derived from an EMBL/GenBank/DDBJ whole genome shotgun (WGS) entry which is preliminary data.</text>
</comment>
<dbReference type="EMBL" id="MLCF01000036">
    <property type="protein sequence ID" value="OIV37999.1"/>
    <property type="molecule type" value="Genomic_DNA"/>
</dbReference>
<name>A0A1J7BH38_9ACTN</name>
<reference evidence="1 2" key="1">
    <citation type="submission" date="2016-10" db="EMBL/GenBank/DDBJ databases">
        <title>Genome sequence of Streptomyces gilvigriseus MUSC 26.</title>
        <authorList>
            <person name="Lee L.-H."/>
            <person name="Ser H.-L."/>
        </authorList>
    </citation>
    <scope>NUCLEOTIDE SEQUENCE [LARGE SCALE GENOMIC DNA]</scope>
    <source>
        <strain evidence="1 2">MUSC 26</strain>
    </source>
</reference>
<dbReference type="AlphaFoldDB" id="A0A1J7BH38"/>
<evidence type="ECO:0000313" key="2">
    <source>
        <dbReference type="Proteomes" id="UP000243342"/>
    </source>
</evidence>
<dbReference type="RefSeq" id="WP_071656047.1">
    <property type="nucleotide sequence ID" value="NZ_MLCF01000036.1"/>
</dbReference>
<gene>
    <name evidence="1" type="ORF">BIV57_08155</name>
</gene>
<protein>
    <submittedName>
        <fullName evidence="1">Uncharacterized protein</fullName>
    </submittedName>
</protein>
<proteinExistence type="predicted"/>
<accession>A0A1J7BH38</accession>